<dbReference type="SUPFAM" id="SSF47031">
    <property type="entry name" value="Second domain of FERM"/>
    <property type="match status" value="1"/>
</dbReference>
<dbReference type="PANTHER" id="PTHR16160:SF13">
    <property type="entry name" value="FERMITIN 2-RELATED"/>
    <property type="match status" value="1"/>
</dbReference>
<dbReference type="EMBL" id="JAACXV010013962">
    <property type="protein sequence ID" value="KAF7271459.1"/>
    <property type="molecule type" value="Genomic_DNA"/>
</dbReference>
<dbReference type="PANTHER" id="PTHR16160">
    <property type="entry name" value="FERMITIN 2-RELATED"/>
    <property type="match status" value="1"/>
</dbReference>
<dbReference type="GO" id="GO:0030055">
    <property type="term" value="C:cell-substrate junction"/>
    <property type="evidence" value="ECO:0007669"/>
    <property type="project" value="TreeGrafter"/>
</dbReference>
<sequence>MDWSDHALWWPEKNVWLSRTRSTLDQCGVHADALLYFTPMHKFLKVQLPDLRCLEMKVDFSIKTFSAVVHVCKELGIRHPEELSFSKPLEPNHLKYNYKDIPKKKIEQNGTTRNGLLAPDTNTFIANSSPGGSTGSLESNQPFCTVTPTRGPSASTPISSPGSTGTWRKNGYGTDFNGSGYSQTMNTSLSFEQLNGTFDNSILAQSASPNPEAKKCLIRPRSLIEKARMNVAWLDSSLSIMEQGIREHDMLCLRFKFYGFYDLNTKYDLIRINQIYEQAKWQLLNEEIDCTEEEMLMFAALQVSSF</sequence>
<dbReference type="CDD" id="cd17096">
    <property type="entry name" value="FERM_F1_kindlins"/>
    <property type="match status" value="1"/>
</dbReference>
<dbReference type="CDD" id="cd14473">
    <property type="entry name" value="FERM_B-lobe"/>
    <property type="match status" value="1"/>
</dbReference>
<evidence type="ECO:0000313" key="5">
    <source>
        <dbReference type="Proteomes" id="UP000625711"/>
    </source>
</evidence>
<evidence type="ECO:0000256" key="1">
    <source>
        <dbReference type="SAM" id="MobiDB-lite"/>
    </source>
</evidence>
<evidence type="ECO:0000313" key="4">
    <source>
        <dbReference type="EMBL" id="KAF7271459.1"/>
    </source>
</evidence>
<dbReference type="GO" id="GO:0007160">
    <property type="term" value="P:cell-matrix adhesion"/>
    <property type="evidence" value="ECO:0007669"/>
    <property type="project" value="TreeGrafter"/>
</dbReference>
<keyword evidence="5" id="KW-1185">Reference proteome</keyword>
<organism evidence="4 5">
    <name type="scientific">Rhynchophorus ferrugineus</name>
    <name type="common">Red palm weevil</name>
    <name type="synonym">Curculio ferrugineus</name>
    <dbReference type="NCBI Taxonomy" id="354439"/>
    <lineage>
        <taxon>Eukaryota</taxon>
        <taxon>Metazoa</taxon>
        <taxon>Ecdysozoa</taxon>
        <taxon>Arthropoda</taxon>
        <taxon>Hexapoda</taxon>
        <taxon>Insecta</taxon>
        <taxon>Pterygota</taxon>
        <taxon>Neoptera</taxon>
        <taxon>Endopterygota</taxon>
        <taxon>Coleoptera</taxon>
        <taxon>Polyphaga</taxon>
        <taxon>Cucujiformia</taxon>
        <taxon>Curculionidae</taxon>
        <taxon>Dryophthorinae</taxon>
        <taxon>Rhynchophorus</taxon>
    </lineage>
</organism>
<dbReference type="InterPro" id="IPR019748">
    <property type="entry name" value="FERM_central"/>
</dbReference>
<accession>A0A834I218</accession>
<dbReference type="Pfam" id="PF00373">
    <property type="entry name" value="FERM_M"/>
    <property type="match status" value="1"/>
</dbReference>
<reference evidence="4" key="1">
    <citation type="submission" date="2020-08" db="EMBL/GenBank/DDBJ databases">
        <title>Genome sequencing and assembly of the red palm weevil Rhynchophorus ferrugineus.</title>
        <authorList>
            <person name="Dias G.B."/>
            <person name="Bergman C.M."/>
            <person name="Manee M."/>
        </authorList>
    </citation>
    <scope>NUCLEOTIDE SEQUENCE</scope>
    <source>
        <strain evidence="4">AA-2017</strain>
        <tissue evidence="4">Whole larva</tissue>
    </source>
</reference>
<dbReference type="Proteomes" id="UP000625711">
    <property type="component" value="Unassembled WGS sequence"/>
</dbReference>
<dbReference type="GO" id="GO:0007229">
    <property type="term" value="P:integrin-mediated signaling pathway"/>
    <property type="evidence" value="ECO:0007669"/>
    <property type="project" value="InterPro"/>
</dbReference>
<dbReference type="InterPro" id="IPR040790">
    <property type="entry name" value="Kindlin_2_N"/>
</dbReference>
<dbReference type="Pfam" id="PF18124">
    <property type="entry name" value="Kindlin_2_N"/>
    <property type="match status" value="1"/>
</dbReference>
<feature type="domain" description="Kindlin-2 N-terminal" evidence="3">
    <location>
        <begin position="2"/>
        <end position="42"/>
    </location>
</feature>
<gene>
    <name evidence="4" type="ORF">GWI33_015679</name>
</gene>
<comment type="caution">
    <text evidence="4">The sequence shown here is derived from an EMBL/GenBank/DDBJ whole genome shotgun (WGS) entry which is preliminary data.</text>
</comment>
<name>A0A834I218_RHYFE</name>
<feature type="region of interest" description="Disordered" evidence="1">
    <location>
        <begin position="147"/>
        <end position="170"/>
    </location>
</feature>
<dbReference type="GO" id="GO:0005178">
    <property type="term" value="F:integrin binding"/>
    <property type="evidence" value="ECO:0007669"/>
    <property type="project" value="TreeGrafter"/>
</dbReference>
<dbReference type="AlphaFoldDB" id="A0A834I218"/>
<dbReference type="Gene3D" id="3.10.20.90">
    <property type="entry name" value="Phosphatidylinositol 3-kinase Catalytic Subunit, Chain A, domain 1"/>
    <property type="match status" value="2"/>
</dbReference>
<dbReference type="OrthoDB" id="10057618at2759"/>
<dbReference type="InterPro" id="IPR037843">
    <property type="entry name" value="Kindlin/fermitin"/>
</dbReference>
<proteinExistence type="predicted"/>
<feature type="domain" description="FERM central" evidence="2">
    <location>
        <begin position="268"/>
        <end position="304"/>
    </location>
</feature>
<evidence type="ECO:0000259" key="3">
    <source>
        <dbReference type="Pfam" id="PF18124"/>
    </source>
</evidence>
<protein>
    <submittedName>
        <fullName evidence="4">Uncharacterized protein</fullName>
    </submittedName>
</protein>
<dbReference type="InterPro" id="IPR035963">
    <property type="entry name" value="FERM_2"/>
</dbReference>
<feature type="compositionally biased region" description="Low complexity" evidence="1">
    <location>
        <begin position="151"/>
        <end position="166"/>
    </location>
</feature>
<evidence type="ECO:0000259" key="2">
    <source>
        <dbReference type="Pfam" id="PF00373"/>
    </source>
</evidence>